<proteinExistence type="predicted"/>
<reference evidence="2" key="1">
    <citation type="submission" date="2022-03" db="EMBL/GenBank/DDBJ databases">
        <authorList>
            <person name="Sayadi A."/>
        </authorList>
    </citation>
    <scope>NUCLEOTIDE SEQUENCE</scope>
</reference>
<organism evidence="2 3">
    <name type="scientific">Acanthoscelides obtectus</name>
    <name type="common">Bean weevil</name>
    <name type="synonym">Bruchus obtectus</name>
    <dbReference type="NCBI Taxonomy" id="200917"/>
    <lineage>
        <taxon>Eukaryota</taxon>
        <taxon>Metazoa</taxon>
        <taxon>Ecdysozoa</taxon>
        <taxon>Arthropoda</taxon>
        <taxon>Hexapoda</taxon>
        <taxon>Insecta</taxon>
        <taxon>Pterygota</taxon>
        <taxon>Neoptera</taxon>
        <taxon>Endopterygota</taxon>
        <taxon>Coleoptera</taxon>
        <taxon>Polyphaga</taxon>
        <taxon>Cucujiformia</taxon>
        <taxon>Chrysomeloidea</taxon>
        <taxon>Chrysomelidae</taxon>
        <taxon>Bruchinae</taxon>
        <taxon>Bruchini</taxon>
        <taxon>Acanthoscelides</taxon>
    </lineage>
</organism>
<protein>
    <recommendedName>
        <fullName evidence="4">SZT2</fullName>
    </recommendedName>
</protein>
<dbReference type="Proteomes" id="UP001152888">
    <property type="component" value="Unassembled WGS sequence"/>
</dbReference>
<name>A0A9P0KVJ9_ACAOB</name>
<keyword evidence="3" id="KW-1185">Reference proteome</keyword>
<evidence type="ECO:0000313" key="3">
    <source>
        <dbReference type="Proteomes" id="UP001152888"/>
    </source>
</evidence>
<gene>
    <name evidence="2" type="ORF">ACAOBT_LOCUS15113</name>
</gene>
<dbReference type="PANTHER" id="PTHR14918:SF3">
    <property type="entry name" value="KICSTOR COMPLEX PROTEIN SZT2"/>
    <property type="match status" value="1"/>
</dbReference>
<evidence type="ECO:0008006" key="4">
    <source>
        <dbReference type="Google" id="ProtNLM"/>
    </source>
</evidence>
<dbReference type="PANTHER" id="PTHR14918">
    <property type="entry name" value="KICSTOR COMPLEX PROTEIN SZT2"/>
    <property type="match status" value="1"/>
</dbReference>
<comment type="caution">
    <text evidence="2">The sequence shown here is derived from an EMBL/GenBank/DDBJ whole genome shotgun (WGS) entry which is preliminary data.</text>
</comment>
<dbReference type="EMBL" id="CAKOFQ010006924">
    <property type="protein sequence ID" value="CAH1982612.1"/>
    <property type="molecule type" value="Genomic_DNA"/>
</dbReference>
<dbReference type="GO" id="GO:0005777">
    <property type="term" value="C:peroxisome"/>
    <property type="evidence" value="ECO:0007669"/>
    <property type="project" value="InterPro"/>
</dbReference>
<sequence>MTMFYNNVPTIVNTNVLFPENGDLYQDFSFSEDNQPQFLEAKVVYLLMQKNIPVSRATRVQWLLDHLNTTITPSQRIMEPSSNLEVISAIPREQTNMKCNRFLVTHRTELKFLAHSYRFIYCLDMSPSHANVDIQKGEILLDEILNCFKSSLCGLCKEFIIPGNEHIFSPSIYLTVIANTPFFMSPAQQVLVKGVLLTPDNQNEVIKYVEKQFHLLEGKLADVSATALDQLNFQRAQSEVLVGSLFDVPETGKLYSRIPMVSPDVNFVNMLRYSMLAITLLPENSISHILVITDGIVAMPDSNIMETLLFQLHYDSIAVSFLKVGSSFHPHSSAGFVSYTDLLHFFSRATLGCCLENFIQVGSDPSLALNIYHELFLLWSFHHINRYTAKYCDTTRWDPANDTFCSHKVPTLLSKRQTDENTSASILLLIYRRIREGFTVDSLYCSNGNLEIKLILQWKSSIYLHYKLCSQWPSIKNSTHFEVCVSAPYEFFHDITSKESKSLYRQAIIERFWLRLSQLSQGDSGLAQQLSCFQNNKDWYTLPESIRNGIPVFILNNSGSADGMKLMLTPSDPSYPKFVNIWQPVCQMETGNWRKWLHVHKVSLILRHDHPLPKYLHLANSSQRYQVVQCRQAAAALYGYLAEWASFILIDNHTYLKLLTKESGKPPVWFCIVRVSSKFPCVVLNIGFTTGTPSQTRFEVCEQLKHEISVLCYSSNPVKMKENLCCVLLQKPLEKILIRYERIPNNYTTVVFPDGTQPPHTSCLSLPSPVTGSLFTTLSRYLFHKRWIWSATLQANPKLPDNSISRILSTLTNMRLREGYSFAHSSSGIITMVIELWMEPTATCIVQYVLFPPHCCLGDDIYSGSEEDNEQSSDSEAELQMVTEVWIEPQYGKVVPNNPRISYIDNKAYYEIADAICKVDLQCISSLLTMEHLSLMCQEKSDDRFNLSGTFNNISQITVCRKSYSRRNSKNSYLESPSILARSKTQLYPITSPRIEHMPFKFDPISILPVCQQTELTFSMFIEARDKSYIAENSADKSNKLLLENILEHLALIHDQELELTKEDSDRFTQEVLLRHKNTSGHTCPISENVNCRVYPQEKEDITGAQWRCFIKGVSETHVILTFIAASIDDLKSLLAVDVDHTNIPSLTESLDSTERASSRCSNFSDVPITSTNSVCLPIYVFDCPLRGLVNAYINNQEDVPPADIYEDHMFKHGDISEECIKLKEDCDIPSEPKEDNDNHNSVRQHCKTLIVTHSKCFTISLFIALHRGIFIHSYDVQSAIDQCEESITEIDITEYIMTVCAHVKQLNSDHMLVKDLNQAHPCYELKKLHNLIKEKFFKMLNTVFYPIPTNSEYYFFKNLKNAEPLEEMSDSDDEVSENPSEVVFKSEISIYSEGPHLLQRLESGISGISEVNSSEVEPLFLHLICTLRCGHGEQSHTSVRVIPTCLGELIQNLDPSIEFLDKNNIRVTLDMLCLTLPSDVENIINDYSSHGMRTTSFCSDGFPPNVASNVSEASFIPEISEPLKRLSENQMKSVLQIRDEIKWLLRDEICTALLDQEPVSTDTLNYVIKHVSDGTAIRSSCVLDHINLNFVYATAQSYEKFLEEFKNLSLVCGRYKLCQEQDLFYLAKDPKVPNTVPNIHFMRAEQVSLGTNPSFLNLGSGFGDDLEGSLKEIFTSNEDNRQESSQPSEISSMNESAAGTDGYEDDDEYEDYDWLTTLDDKRPHLSNFWLILKITQDVVTIYFHCRFLELPTYRVGVYIEVQRAVRESVRDLCKRVNQLLLLQSLYDTKTCDSLLEPDDCSECNSPISRSASFARLKGLDVEEPTDFDMMIYSTSLSEASLNLKPGYFSCPVVWETPFILHPRLKTGPGKSGISRGILALKTILDKFSVLNRNNMFVYKDNQNNVFYLRETSGQE</sequence>
<feature type="compositionally biased region" description="Polar residues" evidence="1">
    <location>
        <begin position="1684"/>
        <end position="1698"/>
    </location>
</feature>
<dbReference type="OrthoDB" id="43547at2759"/>
<accession>A0A9P0KVJ9</accession>
<feature type="region of interest" description="Disordered" evidence="1">
    <location>
        <begin position="1676"/>
        <end position="1706"/>
    </location>
</feature>
<evidence type="ECO:0000256" key="1">
    <source>
        <dbReference type="SAM" id="MobiDB-lite"/>
    </source>
</evidence>
<evidence type="ECO:0000313" key="2">
    <source>
        <dbReference type="EMBL" id="CAH1982612.1"/>
    </source>
</evidence>
<dbReference type="InterPro" id="IPR033228">
    <property type="entry name" value="SZT2"/>
</dbReference>